<dbReference type="InterPro" id="IPR036908">
    <property type="entry name" value="RlpA-like_sf"/>
</dbReference>
<dbReference type="AlphaFoldDB" id="A0AAN6VBX7"/>
<protein>
    <submittedName>
        <fullName evidence="4">RlpA-like double-psi beta-barrel-protein domain-containing protein-containing protein</fullName>
    </submittedName>
</protein>
<dbReference type="EMBL" id="MU857313">
    <property type="protein sequence ID" value="KAK4148592.1"/>
    <property type="molecule type" value="Genomic_DNA"/>
</dbReference>
<keyword evidence="5" id="KW-1185">Reference proteome</keyword>
<feature type="chain" id="PRO_5042995023" evidence="2">
    <location>
        <begin position="23"/>
        <end position="139"/>
    </location>
</feature>
<feature type="domain" description="RlpA-like protein double-psi beta-barrel" evidence="3">
    <location>
        <begin position="42"/>
        <end position="133"/>
    </location>
</feature>
<evidence type="ECO:0000256" key="1">
    <source>
        <dbReference type="ARBA" id="ARBA00022729"/>
    </source>
</evidence>
<feature type="signal peptide" evidence="2">
    <location>
        <begin position="1"/>
        <end position="22"/>
    </location>
</feature>
<dbReference type="PANTHER" id="PTHR31836:SF28">
    <property type="entry name" value="SRCR DOMAIN-CONTAINING PROTEIN-RELATED"/>
    <property type="match status" value="1"/>
</dbReference>
<sequence>MFTNVFTTVLAITATLMAATTASPIVAGATPGEQSALSAGRFTYYTPGLGACGQSHSSSELVVALNHVDFDPYTPNGNPNNNSLCGRRIRASYGGKSVDVTVVDRCPACNAGDLDLNPTAFQALASLDVGVIQGTWEWI</sequence>
<gene>
    <name evidence="4" type="ORF">C8A00DRAFT_38831</name>
</gene>
<name>A0AAN6VBX7_9PEZI</name>
<comment type="caution">
    <text evidence="4">The sequence shown here is derived from an EMBL/GenBank/DDBJ whole genome shotgun (WGS) entry which is preliminary data.</text>
</comment>
<dbReference type="Pfam" id="PF03330">
    <property type="entry name" value="DPBB_1"/>
    <property type="match status" value="1"/>
</dbReference>
<reference evidence="4" key="2">
    <citation type="submission" date="2023-05" db="EMBL/GenBank/DDBJ databases">
        <authorList>
            <consortium name="Lawrence Berkeley National Laboratory"/>
            <person name="Steindorff A."/>
            <person name="Hensen N."/>
            <person name="Bonometti L."/>
            <person name="Westerberg I."/>
            <person name="Brannstrom I.O."/>
            <person name="Guillou S."/>
            <person name="Cros-Aarteil S."/>
            <person name="Calhoun S."/>
            <person name="Haridas S."/>
            <person name="Kuo A."/>
            <person name="Mondo S."/>
            <person name="Pangilinan J."/>
            <person name="Riley R."/>
            <person name="Labutti K."/>
            <person name="Andreopoulos B."/>
            <person name="Lipzen A."/>
            <person name="Chen C."/>
            <person name="Yanf M."/>
            <person name="Daum C."/>
            <person name="Ng V."/>
            <person name="Clum A."/>
            <person name="Ohm R."/>
            <person name="Martin F."/>
            <person name="Silar P."/>
            <person name="Natvig D."/>
            <person name="Lalanne C."/>
            <person name="Gautier V."/>
            <person name="Ament-Velasquez S.L."/>
            <person name="Kruys A."/>
            <person name="Hutchinson M.I."/>
            <person name="Powell A.J."/>
            <person name="Barry K."/>
            <person name="Miller A.N."/>
            <person name="Grigoriev I.V."/>
            <person name="Debuchy R."/>
            <person name="Gladieux P."/>
            <person name="Thoren M.H."/>
            <person name="Johannesson H."/>
        </authorList>
    </citation>
    <scope>NUCLEOTIDE SEQUENCE</scope>
    <source>
        <strain evidence="4">CBS 538.74</strain>
    </source>
</reference>
<evidence type="ECO:0000259" key="3">
    <source>
        <dbReference type="Pfam" id="PF03330"/>
    </source>
</evidence>
<keyword evidence="1 2" id="KW-0732">Signal</keyword>
<organism evidence="4 5">
    <name type="scientific">Chaetomidium leptoderma</name>
    <dbReference type="NCBI Taxonomy" id="669021"/>
    <lineage>
        <taxon>Eukaryota</taxon>
        <taxon>Fungi</taxon>
        <taxon>Dikarya</taxon>
        <taxon>Ascomycota</taxon>
        <taxon>Pezizomycotina</taxon>
        <taxon>Sordariomycetes</taxon>
        <taxon>Sordariomycetidae</taxon>
        <taxon>Sordariales</taxon>
        <taxon>Chaetomiaceae</taxon>
        <taxon>Chaetomidium</taxon>
    </lineage>
</organism>
<dbReference type="SUPFAM" id="SSF50685">
    <property type="entry name" value="Barwin-like endoglucanases"/>
    <property type="match status" value="1"/>
</dbReference>
<proteinExistence type="predicted"/>
<dbReference type="InterPro" id="IPR051477">
    <property type="entry name" value="Expansin_CellWall"/>
</dbReference>
<dbReference type="Gene3D" id="2.40.40.10">
    <property type="entry name" value="RlpA-like domain"/>
    <property type="match status" value="1"/>
</dbReference>
<evidence type="ECO:0000313" key="5">
    <source>
        <dbReference type="Proteomes" id="UP001302745"/>
    </source>
</evidence>
<dbReference type="InterPro" id="IPR009009">
    <property type="entry name" value="RlpA-like_DPBB"/>
</dbReference>
<dbReference type="CDD" id="cd22191">
    <property type="entry name" value="DPBB_RlpA_EXP_N-like"/>
    <property type="match status" value="1"/>
</dbReference>
<accession>A0AAN6VBX7</accession>
<dbReference type="PANTHER" id="PTHR31836">
    <property type="match status" value="1"/>
</dbReference>
<reference evidence="4" key="1">
    <citation type="journal article" date="2023" name="Mol. Phylogenet. Evol.">
        <title>Genome-scale phylogeny and comparative genomics of the fungal order Sordariales.</title>
        <authorList>
            <person name="Hensen N."/>
            <person name="Bonometti L."/>
            <person name="Westerberg I."/>
            <person name="Brannstrom I.O."/>
            <person name="Guillou S."/>
            <person name="Cros-Aarteil S."/>
            <person name="Calhoun S."/>
            <person name="Haridas S."/>
            <person name="Kuo A."/>
            <person name="Mondo S."/>
            <person name="Pangilinan J."/>
            <person name="Riley R."/>
            <person name="LaButti K."/>
            <person name="Andreopoulos B."/>
            <person name="Lipzen A."/>
            <person name="Chen C."/>
            <person name="Yan M."/>
            <person name="Daum C."/>
            <person name="Ng V."/>
            <person name="Clum A."/>
            <person name="Steindorff A."/>
            <person name="Ohm R.A."/>
            <person name="Martin F."/>
            <person name="Silar P."/>
            <person name="Natvig D.O."/>
            <person name="Lalanne C."/>
            <person name="Gautier V."/>
            <person name="Ament-Velasquez S.L."/>
            <person name="Kruys A."/>
            <person name="Hutchinson M.I."/>
            <person name="Powell A.J."/>
            <person name="Barry K."/>
            <person name="Miller A.N."/>
            <person name="Grigoriev I.V."/>
            <person name="Debuchy R."/>
            <person name="Gladieux P."/>
            <person name="Hiltunen Thoren M."/>
            <person name="Johannesson H."/>
        </authorList>
    </citation>
    <scope>NUCLEOTIDE SEQUENCE</scope>
    <source>
        <strain evidence="4">CBS 538.74</strain>
    </source>
</reference>
<dbReference type="Proteomes" id="UP001302745">
    <property type="component" value="Unassembled WGS sequence"/>
</dbReference>
<evidence type="ECO:0000256" key="2">
    <source>
        <dbReference type="SAM" id="SignalP"/>
    </source>
</evidence>
<evidence type="ECO:0000313" key="4">
    <source>
        <dbReference type="EMBL" id="KAK4148592.1"/>
    </source>
</evidence>